<sequence>MNYQLGSAYTLMSEVIVKQVMDEALYGKEKPKKKSLIKTIFKKTSK</sequence>
<proteinExistence type="predicted"/>
<gene>
    <name evidence="1" type="ORF">G5S32_17800</name>
</gene>
<dbReference type="KEGG" id="vzi:G5S32_17800"/>
<name>A0A6G7CP62_9VIBR</name>
<dbReference type="AlphaFoldDB" id="A0A6G7CP62"/>
<accession>A0A6G7CP62</accession>
<dbReference type="EMBL" id="CP049332">
    <property type="protein sequence ID" value="QIH43836.1"/>
    <property type="molecule type" value="Genomic_DNA"/>
</dbReference>
<organism evidence="1 2">
    <name type="scientific">Vibrio ziniensis</name>
    <dbReference type="NCBI Taxonomy" id="2711221"/>
    <lineage>
        <taxon>Bacteria</taxon>
        <taxon>Pseudomonadati</taxon>
        <taxon>Pseudomonadota</taxon>
        <taxon>Gammaproteobacteria</taxon>
        <taxon>Vibrionales</taxon>
        <taxon>Vibrionaceae</taxon>
        <taxon>Vibrio</taxon>
    </lineage>
</organism>
<reference evidence="1 2" key="1">
    <citation type="submission" date="2020-02" db="EMBL/GenBank/DDBJ databases">
        <title>A complete genome of a marine bacterium Vibrio sp. ZWAL4003 isolated from the mangrove sediment with the ability to degrade polysaccharides.</title>
        <authorList>
            <person name="Wu J."/>
            <person name="Qu W."/>
            <person name="Zeng R."/>
        </authorList>
    </citation>
    <scope>NUCLEOTIDE SEQUENCE [LARGE SCALE GENOMIC DNA]</scope>
    <source>
        <strain evidence="1 2">ZWAL4003</strain>
    </source>
</reference>
<evidence type="ECO:0000313" key="2">
    <source>
        <dbReference type="Proteomes" id="UP000503003"/>
    </source>
</evidence>
<dbReference type="Proteomes" id="UP000503003">
    <property type="component" value="Chromosome 2"/>
</dbReference>
<protein>
    <submittedName>
        <fullName evidence="1">Uncharacterized protein</fullName>
    </submittedName>
</protein>
<keyword evidence="2" id="KW-1185">Reference proteome</keyword>
<evidence type="ECO:0000313" key="1">
    <source>
        <dbReference type="EMBL" id="QIH43836.1"/>
    </source>
</evidence>
<dbReference type="RefSeq" id="WP_165313502.1">
    <property type="nucleotide sequence ID" value="NZ_CP049332.1"/>
</dbReference>